<feature type="compositionally biased region" description="Acidic residues" evidence="1">
    <location>
        <begin position="243"/>
        <end position="265"/>
    </location>
</feature>
<dbReference type="OrthoDB" id="8064436at2759"/>
<evidence type="ECO:0000313" key="2">
    <source>
        <dbReference type="EMBL" id="QLI66766.1"/>
    </source>
</evidence>
<dbReference type="Gene3D" id="1.20.5.370">
    <property type="match status" value="1"/>
</dbReference>
<evidence type="ECO:0000256" key="1">
    <source>
        <dbReference type="SAM" id="MobiDB-lite"/>
    </source>
</evidence>
<name>A0A7D5Z237_9HYPO</name>
<dbReference type="SUPFAM" id="SSF58022">
    <property type="entry name" value="XRCC4, C-terminal oligomerization domain"/>
    <property type="match status" value="1"/>
</dbReference>
<feature type="compositionally biased region" description="Basic and acidic residues" evidence="1">
    <location>
        <begin position="289"/>
        <end position="298"/>
    </location>
</feature>
<evidence type="ECO:0008006" key="4">
    <source>
        <dbReference type="Google" id="ProtNLM"/>
    </source>
</evidence>
<dbReference type="PANTHER" id="PTHR42067:SF1">
    <property type="entry name" value="MITOTIC APPARATUS PROTEIN P62"/>
    <property type="match status" value="1"/>
</dbReference>
<feature type="compositionally biased region" description="Acidic residues" evidence="1">
    <location>
        <begin position="213"/>
        <end position="222"/>
    </location>
</feature>
<dbReference type="PANTHER" id="PTHR42067">
    <property type="entry name" value="YALI0C15378P"/>
    <property type="match status" value="1"/>
</dbReference>
<accession>A0A7D5Z237</accession>
<dbReference type="InterPro" id="IPR014751">
    <property type="entry name" value="XRCC4-like_C"/>
</dbReference>
<feature type="compositionally biased region" description="Basic residues" evidence="1">
    <location>
        <begin position="227"/>
        <end position="237"/>
    </location>
</feature>
<dbReference type="EMBL" id="CP058933">
    <property type="protein sequence ID" value="QLI66766.1"/>
    <property type="molecule type" value="Genomic_DNA"/>
</dbReference>
<sequence>MAPTRILKFSQSENESSYVLVQVSSKGSKPLDLKLVGTEGEAPYVCSLRHDRVASLRVKNCPVSEAEWQTILQSVFEQQPLPDIQASATVQSGSSVSLTIRKQVQGITQRLGAITLTHDGGEAIELFEWCATSVDAVTQTNAAASASDARVRDLQTAVGELKSQLDELVAAKQEDEVVLLQKFRDLLNEKKVKIREQQKIITDLSANDAPREEVDEVDEVDEVQTAKRGRKAPKRKAQAVENESPEEDVDMTAEKGESEDEDAESTTEATASVANDEDEDEDEDEDMDMDRTADEAAREPLPPQKTQGAPPPPRALPFQKKKQAVAADDSDDDEL</sequence>
<organism evidence="2 3">
    <name type="scientific">Metarhizium brunneum</name>
    <dbReference type="NCBI Taxonomy" id="500148"/>
    <lineage>
        <taxon>Eukaryota</taxon>
        <taxon>Fungi</taxon>
        <taxon>Dikarya</taxon>
        <taxon>Ascomycota</taxon>
        <taxon>Pezizomycotina</taxon>
        <taxon>Sordariomycetes</taxon>
        <taxon>Hypocreomycetidae</taxon>
        <taxon>Hypocreales</taxon>
        <taxon>Clavicipitaceae</taxon>
        <taxon>Metarhizium</taxon>
    </lineage>
</organism>
<protein>
    <recommendedName>
        <fullName evidence="4">Mitotic apparatus protein p62</fullName>
    </recommendedName>
</protein>
<proteinExistence type="predicted"/>
<dbReference type="AlphaFoldDB" id="A0A7D5Z237"/>
<evidence type="ECO:0000313" key="3">
    <source>
        <dbReference type="Proteomes" id="UP000510686"/>
    </source>
</evidence>
<gene>
    <name evidence="2" type="ORF">G6M90_00g049330</name>
</gene>
<feature type="region of interest" description="Disordered" evidence="1">
    <location>
        <begin position="208"/>
        <end position="335"/>
    </location>
</feature>
<reference evidence="2 3" key="1">
    <citation type="submission" date="2020-07" db="EMBL/GenBank/DDBJ databases">
        <title>Telomere length de novo assembly of all 7 chromosomes of the fungus, Metarhizium brunneum, using a novel assembly pipeline.</title>
        <authorList>
            <person name="Saud z."/>
            <person name="Kortsinoglou A."/>
            <person name="Kouvelis V.N."/>
            <person name="Butt T.M."/>
        </authorList>
    </citation>
    <scope>NUCLEOTIDE SEQUENCE [LARGE SCALE GENOMIC DNA]</scope>
    <source>
        <strain evidence="2 3">4556</strain>
    </source>
</reference>
<feature type="compositionally biased region" description="Acidic residues" evidence="1">
    <location>
        <begin position="275"/>
        <end position="288"/>
    </location>
</feature>
<dbReference type="RefSeq" id="XP_014545042.1">
    <property type="nucleotide sequence ID" value="XM_014689556.1"/>
</dbReference>
<keyword evidence="3" id="KW-1185">Reference proteome</keyword>
<dbReference type="GeneID" id="26242383"/>
<dbReference type="Proteomes" id="UP000510686">
    <property type="component" value="Chromosome 2"/>
</dbReference>
<dbReference type="KEGG" id="mbrn:26242383"/>